<keyword evidence="3" id="KW-1185">Reference proteome</keyword>
<comment type="caution">
    <text evidence="2">The sequence shown here is derived from an EMBL/GenBank/DDBJ whole genome shotgun (WGS) entry which is preliminary data.</text>
</comment>
<dbReference type="InterPro" id="IPR050248">
    <property type="entry name" value="Polysacc_deacetylase_ArnD"/>
</dbReference>
<dbReference type="InterPro" id="IPR002509">
    <property type="entry name" value="NODB_dom"/>
</dbReference>
<feature type="domain" description="NodB homology" evidence="1">
    <location>
        <begin position="57"/>
        <end position="235"/>
    </location>
</feature>
<dbReference type="EMBL" id="JBHSOH010000005">
    <property type="protein sequence ID" value="MFC5847379.1"/>
    <property type="molecule type" value="Genomic_DNA"/>
</dbReference>
<evidence type="ECO:0000313" key="2">
    <source>
        <dbReference type="EMBL" id="MFC5847379.1"/>
    </source>
</evidence>
<organism evidence="2 3">
    <name type="scientific">Deinococcus petrolearius</name>
    <dbReference type="NCBI Taxonomy" id="1751295"/>
    <lineage>
        <taxon>Bacteria</taxon>
        <taxon>Thermotogati</taxon>
        <taxon>Deinococcota</taxon>
        <taxon>Deinococci</taxon>
        <taxon>Deinococcales</taxon>
        <taxon>Deinococcaceae</taxon>
        <taxon>Deinococcus</taxon>
    </lineage>
</organism>
<dbReference type="RefSeq" id="WP_380046475.1">
    <property type="nucleotide sequence ID" value="NZ_JBHSOH010000005.1"/>
</dbReference>
<proteinExistence type="predicted"/>
<evidence type="ECO:0000313" key="3">
    <source>
        <dbReference type="Proteomes" id="UP001595979"/>
    </source>
</evidence>
<reference evidence="3" key="1">
    <citation type="journal article" date="2019" name="Int. J. Syst. Evol. Microbiol.">
        <title>The Global Catalogue of Microorganisms (GCM) 10K type strain sequencing project: providing services to taxonomists for standard genome sequencing and annotation.</title>
        <authorList>
            <consortium name="The Broad Institute Genomics Platform"/>
            <consortium name="The Broad Institute Genome Sequencing Center for Infectious Disease"/>
            <person name="Wu L."/>
            <person name="Ma J."/>
        </authorList>
    </citation>
    <scope>NUCLEOTIDE SEQUENCE [LARGE SCALE GENOMIC DNA]</scope>
    <source>
        <strain evidence="3">CGMCC 1.15053</strain>
    </source>
</reference>
<dbReference type="PROSITE" id="PS51677">
    <property type="entry name" value="NODB"/>
    <property type="match status" value="1"/>
</dbReference>
<dbReference type="Pfam" id="PF01522">
    <property type="entry name" value="Polysacc_deac_1"/>
    <property type="match status" value="1"/>
</dbReference>
<name>A0ABW1DJ83_9DEIO</name>
<dbReference type="Gene3D" id="3.20.20.370">
    <property type="entry name" value="Glycoside hydrolase/deacetylase"/>
    <property type="match status" value="1"/>
</dbReference>
<protein>
    <submittedName>
        <fullName evidence="2">Polysaccharide deacetylase family protein</fullName>
    </submittedName>
</protein>
<dbReference type="InterPro" id="IPR011330">
    <property type="entry name" value="Glyco_hydro/deAcase_b/a-brl"/>
</dbReference>
<accession>A0ABW1DJ83</accession>
<evidence type="ECO:0000259" key="1">
    <source>
        <dbReference type="PROSITE" id="PS51677"/>
    </source>
</evidence>
<sequence>MTPAARLPSLPARRRAALPGPGWLGLSWLGLLGVLAAEVLGRAAGWGALGAGDGHAPEVALTFDDGPSPRTPELLAALARHGARATFFVTEPAVRAYPEHLRAIRAAGHQVEAHGRWHRPALLLPPWQEWAQIAWRPPGGGRLYRPPYGGHSPLTRPFAALLGRRVALWDAEGRDWTAPDWTPAAGPHAARRLARQTLAQVRPGSVVLLHDGPAVTPALLAELLAGLEGRGLRAVRADALPLRRISLRAGLRRLRRSYGG</sequence>
<dbReference type="PANTHER" id="PTHR10587">
    <property type="entry name" value="GLYCOSYL TRANSFERASE-RELATED"/>
    <property type="match status" value="1"/>
</dbReference>
<gene>
    <name evidence="2" type="ORF">ACFPQ6_03570</name>
</gene>
<dbReference type="Proteomes" id="UP001595979">
    <property type="component" value="Unassembled WGS sequence"/>
</dbReference>
<dbReference type="SUPFAM" id="SSF88713">
    <property type="entry name" value="Glycoside hydrolase/deacetylase"/>
    <property type="match status" value="1"/>
</dbReference>
<dbReference type="PANTHER" id="PTHR10587:SF137">
    <property type="entry name" value="4-DEOXY-4-FORMAMIDO-L-ARABINOSE-PHOSPHOUNDECAPRENOL DEFORMYLASE ARND-RELATED"/>
    <property type="match status" value="1"/>
</dbReference>